<dbReference type="NCBIfam" id="TIGR01560">
    <property type="entry name" value="put_DNA_pack"/>
    <property type="match status" value="1"/>
</dbReference>
<dbReference type="AlphaFoldDB" id="A0A4Q8Y457"/>
<feature type="region of interest" description="Disordered" evidence="1">
    <location>
        <begin position="16"/>
        <end position="38"/>
    </location>
</feature>
<dbReference type="Gene3D" id="1.10.3230.30">
    <property type="entry name" value="Phage gp6-like head-tail connector protein"/>
    <property type="match status" value="1"/>
</dbReference>
<dbReference type="Proteomes" id="UP000293652">
    <property type="component" value="Unassembled WGS sequence"/>
</dbReference>
<comment type="caution">
    <text evidence="2">The sequence shown here is derived from an EMBL/GenBank/DDBJ whole genome shotgun (WGS) entry which is preliminary data.</text>
</comment>
<dbReference type="EMBL" id="SIPC01000001">
    <property type="protein sequence ID" value="TAX72545.1"/>
    <property type="molecule type" value="Genomic_DNA"/>
</dbReference>
<accession>A0A4Q8Y457</accession>
<evidence type="ECO:0000256" key="1">
    <source>
        <dbReference type="SAM" id="MobiDB-lite"/>
    </source>
</evidence>
<dbReference type="InterPro" id="IPR021146">
    <property type="entry name" value="Phage_gp6-like_head-tail"/>
</dbReference>
<organism evidence="2 3">
    <name type="scientific">Rhizobium leguminosarum</name>
    <dbReference type="NCBI Taxonomy" id="384"/>
    <lineage>
        <taxon>Bacteria</taxon>
        <taxon>Pseudomonadati</taxon>
        <taxon>Pseudomonadota</taxon>
        <taxon>Alphaproteobacteria</taxon>
        <taxon>Hyphomicrobiales</taxon>
        <taxon>Rhizobiaceae</taxon>
        <taxon>Rhizobium/Agrobacterium group</taxon>
        <taxon>Rhizobium</taxon>
    </lineage>
</organism>
<dbReference type="CDD" id="cd08054">
    <property type="entry name" value="gp6"/>
    <property type="match status" value="1"/>
</dbReference>
<reference evidence="2 3" key="1">
    <citation type="submission" date="2019-02" db="EMBL/GenBank/DDBJ databases">
        <title>The genomic architecture of introgression among sibling species of bacteria.</title>
        <authorList>
            <person name="Cavassim M.I.A."/>
            <person name="Moeskjaer S."/>
            <person name="Moslemi C."/>
            <person name="Fields B."/>
            <person name="Bachmann A."/>
            <person name="Vilhjalmsson B."/>
            <person name="Schierup M.H."/>
            <person name="Young J.P.W."/>
            <person name="Andersen S.U."/>
        </authorList>
    </citation>
    <scope>NUCLEOTIDE SEQUENCE [LARGE SCALE GENOMIC DNA]</scope>
    <source>
        <strain evidence="2 3">SM145A</strain>
    </source>
</reference>
<evidence type="ECO:0000313" key="2">
    <source>
        <dbReference type="EMBL" id="TAX72545.1"/>
    </source>
</evidence>
<protein>
    <submittedName>
        <fullName evidence="2">Phage gp6-like head-tail connector protein</fullName>
    </submittedName>
</protein>
<evidence type="ECO:0000313" key="3">
    <source>
        <dbReference type="Proteomes" id="UP000293652"/>
    </source>
</evidence>
<sequence>MRITWTLPARAASSCTPSSTRILPSATKKRSPGRPSDLTEVSLAEAKAHLRISFAADDDYVTSLLEAAEGYVSEIGVAIAAPVPAPIRHAVLLLISHWYNAREAAATEPPRAIAFGVDALLQPFREQTL</sequence>
<dbReference type="InterPro" id="IPR006450">
    <property type="entry name" value="Phage_HK97_gp6-like"/>
</dbReference>
<gene>
    <name evidence="2" type="ORF">ELI03_12710</name>
</gene>
<name>A0A4Q8Y457_RHILE</name>
<dbReference type="Pfam" id="PF05135">
    <property type="entry name" value="Phage_connect_1"/>
    <property type="match status" value="1"/>
</dbReference>
<proteinExistence type="predicted"/>